<keyword evidence="3" id="KW-0862">Zinc</keyword>
<evidence type="ECO:0000256" key="4">
    <source>
        <dbReference type="PROSITE-ProRule" id="PRU00175"/>
    </source>
</evidence>
<dbReference type="PROSITE" id="PS00518">
    <property type="entry name" value="ZF_RING_1"/>
    <property type="match status" value="1"/>
</dbReference>
<dbReference type="PANTHER" id="PTHR23327:SF51">
    <property type="entry name" value="TRANSCRIPTIONAL REGULATOR OF YEAST FORM ADHERENCE 3"/>
    <property type="match status" value="1"/>
</dbReference>
<dbReference type="SMART" id="SM00184">
    <property type="entry name" value="RING"/>
    <property type="match status" value="1"/>
</dbReference>
<feature type="region of interest" description="Disordered" evidence="5">
    <location>
        <begin position="119"/>
        <end position="170"/>
    </location>
</feature>
<accession>A0A9P8RPI4</accession>
<keyword evidence="1" id="KW-0479">Metal-binding</keyword>
<dbReference type="AlphaFoldDB" id="A0A9P8RPI4"/>
<reference evidence="8" key="1">
    <citation type="submission" date="2021-03" db="EMBL/GenBank/DDBJ databases">
        <title>Comparative genomics and phylogenomic investigation of the class Geoglossomycetes provide insights into ecological specialization and systematics.</title>
        <authorList>
            <person name="Melie T."/>
            <person name="Pirro S."/>
            <person name="Miller A.N."/>
            <person name="Quandt A."/>
        </authorList>
    </citation>
    <scope>NUCLEOTIDE SEQUENCE</scope>
    <source>
        <strain evidence="8">CAQ_001_2017</strain>
    </source>
</reference>
<evidence type="ECO:0000256" key="1">
    <source>
        <dbReference type="ARBA" id="ARBA00022723"/>
    </source>
</evidence>
<dbReference type="Pfam" id="PF00097">
    <property type="entry name" value="zf-C3HC4"/>
    <property type="match status" value="1"/>
</dbReference>
<dbReference type="InterPro" id="IPR004331">
    <property type="entry name" value="SPX_dom"/>
</dbReference>
<keyword evidence="9" id="KW-1185">Reference proteome</keyword>
<dbReference type="InterPro" id="IPR017907">
    <property type="entry name" value="Znf_RING_CS"/>
</dbReference>
<evidence type="ECO:0000259" key="6">
    <source>
        <dbReference type="PROSITE" id="PS50089"/>
    </source>
</evidence>
<dbReference type="PROSITE" id="PS50089">
    <property type="entry name" value="ZF_RING_2"/>
    <property type="match status" value="1"/>
</dbReference>
<evidence type="ECO:0000313" key="9">
    <source>
        <dbReference type="Proteomes" id="UP000750711"/>
    </source>
</evidence>
<keyword evidence="2 4" id="KW-0863">Zinc-finger</keyword>
<gene>
    <name evidence="8" type="ORF">GP486_004557</name>
</gene>
<dbReference type="GO" id="GO:0008270">
    <property type="term" value="F:zinc ion binding"/>
    <property type="evidence" value="ECO:0007669"/>
    <property type="project" value="UniProtKB-KW"/>
</dbReference>
<dbReference type="InterPro" id="IPR013083">
    <property type="entry name" value="Znf_RING/FYVE/PHD"/>
</dbReference>
<dbReference type="PANTHER" id="PTHR23327">
    <property type="entry name" value="RING FINGER PROTEIN 127"/>
    <property type="match status" value="1"/>
</dbReference>
<dbReference type="SUPFAM" id="SSF57850">
    <property type="entry name" value="RING/U-box"/>
    <property type="match status" value="1"/>
</dbReference>
<evidence type="ECO:0000256" key="5">
    <source>
        <dbReference type="SAM" id="MobiDB-lite"/>
    </source>
</evidence>
<evidence type="ECO:0000313" key="8">
    <source>
        <dbReference type="EMBL" id="KAH0558803.1"/>
    </source>
</evidence>
<dbReference type="Pfam" id="PF03105">
    <property type="entry name" value="SPX"/>
    <property type="match status" value="1"/>
</dbReference>
<feature type="domain" description="SPX" evidence="7">
    <location>
        <begin position="1"/>
        <end position="345"/>
    </location>
</feature>
<dbReference type="Gene3D" id="3.30.40.10">
    <property type="entry name" value="Zinc/RING finger domain, C3HC4 (zinc finger)"/>
    <property type="match status" value="1"/>
</dbReference>
<evidence type="ECO:0000256" key="3">
    <source>
        <dbReference type="ARBA" id="ARBA00022833"/>
    </source>
</evidence>
<feature type="compositionally biased region" description="Low complexity" evidence="5">
    <location>
        <begin position="137"/>
        <end position="167"/>
    </location>
</feature>
<comment type="caution">
    <text evidence="8">The sequence shown here is derived from an EMBL/GenBank/DDBJ whole genome shotgun (WGS) entry which is preliminary data.</text>
</comment>
<proteinExistence type="predicted"/>
<name>A0A9P8RPI4_9PEZI</name>
<dbReference type="PROSITE" id="PS51382">
    <property type="entry name" value="SPX"/>
    <property type="match status" value="1"/>
</dbReference>
<sequence length="474" mass="53103">MKFGHEFQEALRKDDFPQRWVESAITYGQLKKCVNKVQDELSSLGLDARTLKRLLEAVENCSSSLHAPFQYTFAGDGDTFYPRLVFIIDAKDGIPISAGLSPKTRDYLGRLALSQTASQHRTATIQELPSDDDKSSCSRSTSDGSTAESSAESESLSSDNPSSPGGSIMQRVADDNGAQLVEIPLTSDSEFFHLLKNKVSSLDALQAQEEALATKEVVSLGNEIAKVASPSMAVAKTDIYCWREIVDLYIQAKIFFSASESDHGSRNSEVAKKQLQWFLSEIEKRNLLKRFKRRDSPAVLSQFVQINVELLRNLRFQEINRLAIAKILKKFDKRTALSAQNSFPELIAAGPFLMHTIAKAICFKVNEELLTVVPQLNDYLCPVCFNISYKPIRLRCLHVFCIRCMITMQRAKERHCPMCRDDAVLDADSTNLDPALGNFLMIYFPAEVKAKQKENERAVMIDQYGPNAKECVVM</sequence>
<protein>
    <recommendedName>
        <fullName evidence="10">RING-14 protein</fullName>
    </recommendedName>
</protein>
<dbReference type="Proteomes" id="UP000750711">
    <property type="component" value="Unassembled WGS sequence"/>
</dbReference>
<evidence type="ECO:0000259" key="7">
    <source>
        <dbReference type="PROSITE" id="PS51382"/>
    </source>
</evidence>
<feature type="domain" description="RING-type" evidence="6">
    <location>
        <begin position="381"/>
        <end position="420"/>
    </location>
</feature>
<dbReference type="EMBL" id="JAGHQM010000734">
    <property type="protein sequence ID" value="KAH0558803.1"/>
    <property type="molecule type" value="Genomic_DNA"/>
</dbReference>
<evidence type="ECO:0000256" key="2">
    <source>
        <dbReference type="ARBA" id="ARBA00022771"/>
    </source>
</evidence>
<evidence type="ECO:0008006" key="10">
    <source>
        <dbReference type="Google" id="ProtNLM"/>
    </source>
</evidence>
<organism evidence="8 9">
    <name type="scientific">Trichoglossum hirsutum</name>
    <dbReference type="NCBI Taxonomy" id="265104"/>
    <lineage>
        <taxon>Eukaryota</taxon>
        <taxon>Fungi</taxon>
        <taxon>Dikarya</taxon>
        <taxon>Ascomycota</taxon>
        <taxon>Pezizomycotina</taxon>
        <taxon>Geoglossomycetes</taxon>
        <taxon>Geoglossales</taxon>
        <taxon>Geoglossaceae</taxon>
        <taxon>Trichoglossum</taxon>
    </lineage>
</organism>
<dbReference type="InterPro" id="IPR018957">
    <property type="entry name" value="Znf_C3HC4_RING-type"/>
</dbReference>
<dbReference type="InterPro" id="IPR001841">
    <property type="entry name" value="Znf_RING"/>
</dbReference>